<dbReference type="Proteomes" id="UP000464378">
    <property type="component" value="Chromosome"/>
</dbReference>
<dbReference type="KEGG" id="tim:GMBLW1_00800"/>
<reference evidence="3" key="1">
    <citation type="submission" date="2019-04" db="EMBL/GenBank/DDBJ databases">
        <authorList>
            <consortium name="Science for Life Laboratories"/>
        </authorList>
    </citation>
    <scope>NUCLEOTIDE SEQUENCE</scope>
    <source>
        <strain evidence="3">MBLW1</strain>
    </source>
</reference>
<name>A0A6C2YQG6_9BACT</name>
<evidence type="ECO:0000259" key="2">
    <source>
        <dbReference type="Pfam" id="PF07584"/>
    </source>
</evidence>
<feature type="transmembrane region" description="Helical" evidence="1">
    <location>
        <begin position="59"/>
        <end position="81"/>
    </location>
</feature>
<protein>
    <recommendedName>
        <fullName evidence="2">Aerotolerance regulator N-terminal domain-containing protein</fullName>
    </recommendedName>
</protein>
<evidence type="ECO:0000256" key="1">
    <source>
        <dbReference type="SAM" id="Phobius"/>
    </source>
</evidence>
<dbReference type="AlphaFoldDB" id="A0A6C2YQG6"/>
<dbReference type="InterPro" id="IPR024163">
    <property type="entry name" value="Aerotolerance_reg_N"/>
</dbReference>
<gene>
    <name evidence="3" type="ORF">GMBLW1_00800</name>
</gene>
<dbReference type="InterPro" id="IPR011933">
    <property type="entry name" value="Double_TM_dom"/>
</dbReference>
<feature type="domain" description="Aerotolerance regulator N-terminal" evidence="2">
    <location>
        <begin position="3"/>
        <end position="78"/>
    </location>
</feature>
<keyword evidence="1" id="KW-1133">Transmembrane helix</keyword>
<dbReference type="RefSeq" id="WP_162659027.1">
    <property type="nucleotide sequence ID" value="NZ_LR593887.1"/>
</dbReference>
<proteinExistence type="predicted"/>
<evidence type="ECO:0000313" key="4">
    <source>
        <dbReference type="Proteomes" id="UP000464378"/>
    </source>
</evidence>
<organism evidence="3">
    <name type="scientific">Tuwongella immobilis</name>
    <dbReference type="NCBI Taxonomy" id="692036"/>
    <lineage>
        <taxon>Bacteria</taxon>
        <taxon>Pseudomonadati</taxon>
        <taxon>Planctomycetota</taxon>
        <taxon>Planctomycetia</taxon>
        <taxon>Gemmatales</taxon>
        <taxon>Gemmataceae</taxon>
        <taxon>Tuwongella</taxon>
    </lineage>
</organism>
<sequence length="913" mass="102319">MLESFLNPFTMAAGGLLISSPIIIHLINRMRFKRVRWAAMEFLLKSQQRNRRRLIIEQLILLLLRILAVLMVAFLLARFLGFNPNADEGARPTLHTVIIDDTPSTGDAYRQDGETIDAFATTRKLVTESIATAAATASAPQEMVVLRLSDLATPRRFDRLGSGTIDEIRTYLGTLKPGAVRIDLQDGITKAKELFQERPELTHVLHIVSDFRTIDWSEGNPESLTTTFEQLKEARVETHLHDIAHPTRTEATKVPLYHDNLSLIDLRAESRLAARYAPVEFVAQVANYSNSERKNVRVVVRLNGSERAEASTNIPTVPPNQVSLARFALAFERTGSPDRPLDRFNLVSATIEGEDTGLEIDNTRYAVVEARDRVPMLMIEGVAPTGGPDTAESFRLNKLFTETVQGYDVIVRSPSELEKTGLRQYSNIFLINVRELSDKAVKNLTEYVQAGGGVGFFMGPNVRPEFYNKLYADGKGLFPVPLADAPTDPLKPEERASRLFTFQMQIFPREETHPALERLYTDGRGDKINREQYNKDLRFVVIDRYFPVPRLKWKPDLDRVQELMTLPNFRPMAEYERTTRSLLDRIPDDAKFSKYTAAVNRHVDMIKATAASTKQLYTLGNAIDEMLNDSGDPLDPANKPNLQEFWQLPELNDLRQEFEKLLATVRYGDPLYVASQFGNGRVTAFLTTATSEWNDLDGYGRAYFPPLMIEMQRYLAGAGTDINRAVGGTISQGLDPTVYSSKIKRTLLSEEADNRAGDRRGAGPARFTDLGEQVLESKNNELQLTFAEAKKPGVYLFELGTQRSGSPGSGDSGAEYQAYAFNVDASTEGNLRRIDREELLKIAPGSLLHTPDTDLSDVLSKRRRDWSESPWLYLALLLILVAEQAMAVRLSFHTAGGETPLPPGARFRAPVTK</sequence>
<feature type="transmembrane region" description="Helical" evidence="1">
    <location>
        <begin position="6"/>
        <end position="27"/>
    </location>
</feature>
<dbReference type="SUPFAM" id="SSF52317">
    <property type="entry name" value="Class I glutamine amidotransferase-like"/>
    <property type="match status" value="1"/>
</dbReference>
<dbReference type="EMBL" id="LR593887">
    <property type="protein sequence ID" value="VTS05127.1"/>
    <property type="molecule type" value="Genomic_DNA"/>
</dbReference>
<dbReference type="PANTHER" id="PTHR37464:SF1">
    <property type="entry name" value="BLL2463 PROTEIN"/>
    <property type="match status" value="1"/>
</dbReference>
<keyword evidence="4" id="KW-1185">Reference proteome</keyword>
<accession>A0A6C2YQG6</accession>
<dbReference type="PANTHER" id="PTHR37464">
    <property type="entry name" value="BLL2463 PROTEIN"/>
    <property type="match status" value="1"/>
</dbReference>
<keyword evidence="1" id="KW-0472">Membrane</keyword>
<dbReference type="Pfam" id="PF07584">
    <property type="entry name" value="BatA"/>
    <property type="match status" value="1"/>
</dbReference>
<dbReference type="Gene3D" id="3.40.50.880">
    <property type="match status" value="2"/>
</dbReference>
<dbReference type="EMBL" id="LR586016">
    <property type="protein sequence ID" value="VIP03880.1"/>
    <property type="molecule type" value="Genomic_DNA"/>
</dbReference>
<dbReference type="InterPro" id="IPR029062">
    <property type="entry name" value="Class_I_gatase-like"/>
</dbReference>
<dbReference type="NCBIfam" id="TIGR02226">
    <property type="entry name" value="two_anch"/>
    <property type="match status" value="1"/>
</dbReference>
<evidence type="ECO:0000313" key="3">
    <source>
        <dbReference type="EMBL" id="VIP03880.1"/>
    </source>
</evidence>
<dbReference type="InParanoid" id="A0A6C2YQG6"/>
<keyword evidence="1" id="KW-0812">Transmembrane</keyword>